<dbReference type="PANTHER" id="PTHR43685:SF3">
    <property type="entry name" value="SLR2126 PROTEIN"/>
    <property type="match status" value="1"/>
</dbReference>
<dbReference type="InterPro" id="IPR050834">
    <property type="entry name" value="Glycosyltransf_2"/>
</dbReference>
<gene>
    <name evidence="3" type="ORF">DFR67_11846</name>
</gene>
<reference evidence="3 4" key="1">
    <citation type="submission" date="2018-06" db="EMBL/GenBank/DDBJ databases">
        <title>Genomic Encyclopedia of Type Strains, Phase IV (KMG-IV): sequencing the most valuable type-strain genomes for metagenomic binning, comparative biology and taxonomic classification.</title>
        <authorList>
            <person name="Goeker M."/>
        </authorList>
    </citation>
    <scope>NUCLEOTIDE SEQUENCE [LARGE SCALE GENOMIC DNA]</scope>
    <source>
        <strain evidence="3 4">DSM 45521</strain>
    </source>
</reference>
<sequence>MKNGRRHLHAQLTALASQDYPGSWDVVVSDNGSTDGLIDYMHGPTVPAGLDTSYVDSSDGVGVAGARNRGVATARGDFIAYLDSDDVARPGWLSAIAAAAVRGDLVSGSIVTTVINTPRVAQWRPVPSPDAGWPVAGWFPTAMGANFGAWRDVHDAIGGFDESMTLAAEDVDYVWRAQSAGFTMVHSADAVVDYRLRDNYRDFWDQAYRYGRGIVLLHKRFRRDGFSYYNKPLVFPLVVASLAVRNPLLPYAITRMTTGRWIFHVAHEVGKVHGSIVERTLCI</sequence>
<dbReference type="AlphaFoldDB" id="A0A318RNR4"/>
<dbReference type="GO" id="GO:0016740">
    <property type="term" value="F:transferase activity"/>
    <property type="evidence" value="ECO:0007669"/>
    <property type="project" value="UniProtKB-KW"/>
</dbReference>
<feature type="domain" description="Glycosyltransferase 2-like" evidence="2">
    <location>
        <begin position="143"/>
        <end position="242"/>
    </location>
</feature>
<organism evidence="3 4">
    <name type="scientific">Williamsia limnetica</name>
    <dbReference type="NCBI Taxonomy" id="882452"/>
    <lineage>
        <taxon>Bacteria</taxon>
        <taxon>Bacillati</taxon>
        <taxon>Actinomycetota</taxon>
        <taxon>Actinomycetes</taxon>
        <taxon>Mycobacteriales</taxon>
        <taxon>Nocardiaceae</taxon>
        <taxon>Williamsia</taxon>
    </lineage>
</organism>
<comment type="caution">
    <text evidence="3">The sequence shown here is derived from an EMBL/GenBank/DDBJ whole genome shotgun (WGS) entry which is preliminary data.</text>
</comment>
<dbReference type="InterPro" id="IPR029044">
    <property type="entry name" value="Nucleotide-diphossugar_trans"/>
</dbReference>
<proteinExistence type="predicted"/>
<feature type="domain" description="Glycosyltransferase 2-like" evidence="1">
    <location>
        <begin position="8"/>
        <end position="119"/>
    </location>
</feature>
<keyword evidence="3" id="KW-0808">Transferase</keyword>
<dbReference type="SUPFAM" id="SSF53448">
    <property type="entry name" value="Nucleotide-diphospho-sugar transferases"/>
    <property type="match status" value="1"/>
</dbReference>
<dbReference type="Pfam" id="PF13632">
    <property type="entry name" value="Glyco_trans_2_3"/>
    <property type="match status" value="1"/>
</dbReference>
<evidence type="ECO:0000313" key="4">
    <source>
        <dbReference type="Proteomes" id="UP000247591"/>
    </source>
</evidence>
<dbReference type="Gene3D" id="3.90.550.10">
    <property type="entry name" value="Spore Coat Polysaccharide Biosynthesis Protein SpsA, Chain A"/>
    <property type="match status" value="1"/>
</dbReference>
<accession>A0A318RNR4</accession>
<protein>
    <submittedName>
        <fullName evidence="3">GT2 family glycosyltransferase</fullName>
    </submittedName>
</protein>
<evidence type="ECO:0000259" key="2">
    <source>
        <dbReference type="Pfam" id="PF13632"/>
    </source>
</evidence>
<dbReference type="EMBL" id="QJSP01000018">
    <property type="protein sequence ID" value="PYE13107.1"/>
    <property type="molecule type" value="Genomic_DNA"/>
</dbReference>
<dbReference type="Pfam" id="PF00535">
    <property type="entry name" value="Glycos_transf_2"/>
    <property type="match status" value="1"/>
</dbReference>
<keyword evidence="4" id="KW-1185">Reference proteome</keyword>
<evidence type="ECO:0000313" key="3">
    <source>
        <dbReference type="EMBL" id="PYE13107.1"/>
    </source>
</evidence>
<dbReference type="InterPro" id="IPR001173">
    <property type="entry name" value="Glyco_trans_2-like"/>
</dbReference>
<dbReference type="PANTHER" id="PTHR43685">
    <property type="entry name" value="GLYCOSYLTRANSFERASE"/>
    <property type="match status" value="1"/>
</dbReference>
<dbReference type="Proteomes" id="UP000247591">
    <property type="component" value="Unassembled WGS sequence"/>
</dbReference>
<evidence type="ECO:0000259" key="1">
    <source>
        <dbReference type="Pfam" id="PF00535"/>
    </source>
</evidence>
<name>A0A318RNR4_WILLI</name>